<evidence type="ECO:0000313" key="1">
    <source>
        <dbReference type="EMBL" id="CAH2407415.1"/>
    </source>
</evidence>
<organism evidence="1 2">
    <name type="scientific">Mesorhizobium ventifaucium</name>
    <dbReference type="NCBI Taxonomy" id="666020"/>
    <lineage>
        <taxon>Bacteria</taxon>
        <taxon>Pseudomonadati</taxon>
        <taxon>Pseudomonadota</taxon>
        <taxon>Alphaproteobacteria</taxon>
        <taxon>Hyphomicrobiales</taxon>
        <taxon>Phyllobacteriaceae</taxon>
        <taxon>Mesorhizobium</taxon>
    </lineage>
</organism>
<reference evidence="1" key="1">
    <citation type="submission" date="2022-03" db="EMBL/GenBank/DDBJ databases">
        <authorList>
            <person name="Brunel B."/>
        </authorList>
    </citation>
    <scope>NUCLEOTIDE SEQUENCE</scope>
    <source>
        <strain evidence="1">STM4922sample</strain>
    </source>
</reference>
<dbReference type="Proteomes" id="UP001152604">
    <property type="component" value="Unassembled WGS sequence"/>
</dbReference>
<comment type="caution">
    <text evidence="1">The sequence shown here is derived from an EMBL/GenBank/DDBJ whole genome shotgun (WGS) entry which is preliminary data.</text>
</comment>
<evidence type="ECO:0000313" key="2">
    <source>
        <dbReference type="Proteomes" id="UP001152604"/>
    </source>
</evidence>
<accession>A0ABM9EF48</accession>
<proteinExistence type="predicted"/>
<protein>
    <submittedName>
        <fullName evidence="1">Uncharacterized protein</fullName>
    </submittedName>
</protein>
<sequence length="115" mass="12553">MATYFAGYEGPRVRYVGWAAFACIQSRVSDVMRSFRRLEAQLRIILLGLCATQLTACIAAYPRDGVPTQWMATAEVSGFPATYASGTIPQVRQQANRPCILQDGDAAACDTQPMT</sequence>
<keyword evidence="2" id="KW-1185">Reference proteome</keyword>
<gene>
    <name evidence="1" type="ORF">MES4922_640008</name>
</gene>
<name>A0ABM9EF48_9HYPH</name>
<dbReference type="EMBL" id="CAKXZS010000061">
    <property type="protein sequence ID" value="CAH2407415.1"/>
    <property type="molecule type" value="Genomic_DNA"/>
</dbReference>